<evidence type="ECO:0000256" key="3">
    <source>
        <dbReference type="SAM" id="MobiDB-lite"/>
    </source>
</evidence>
<evidence type="ECO:0000313" key="7">
    <source>
        <dbReference type="Proteomes" id="UP000494115"/>
    </source>
</evidence>
<feature type="domain" description="SAM" evidence="4">
    <location>
        <begin position="1"/>
        <end position="44"/>
    </location>
</feature>
<reference evidence="6 7" key="1">
    <citation type="submission" date="2020-04" db="EMBL/GenBank/DDBJ databases">
        <authorList>
            <person name="De Canck E."/>
        </authorList>
    </citation>
    <scope>NUCLEOTIDE SEQUENCE [LARGE SCALE GENOMIC DNA]</scope>
    <source>
        <strain evidence="6 7">LMG 28138</strain>
    </source>
</reference>
<accession>A0A6S7BSI9</accession>
<dbReference type="InterPro" id="IPR027417">
    <property type="entry name" value="P-loop_NTPase"/>
</dbReference>
<dbReference type="SUPFAM" id="SSF55073">
    <property type="entry name" value="Nucleotide cyclase"/>
    <property type="match status" value="1"/>
</dbReference>
<dbReference type="GO" id="GO:0005524">
    <property type="term" value="F:ATP binding"/>
    <property type="evidence" value="ECO:0007669"/>
    <property type="project" value="UniProtKB-KW"/>
</dbReference>
<keyword evidence="7" id="KW-1185">Reference proteome</keyword>
<keyword evidence="2" id="KW-0067">ATP-binding</keyword>
<dbReference type="GO" id="GO:0035556">
    <property type="term" value="P:intracellular signal transduction"/>
    <property type="evidence" value="ECO:0007669"/>
    <property type="project" value="InterPro"/>
</dbReference>
<dbReference type="InterPro" id="IPR013761">
    <property type="entry name" value="SAM/pointed_sf"/>
</dbReference>
<dbReference type="InterPro" id="IPR041664">
    <property type="entry name" value="AAA_16"/>
</dbReference>
<dbReference type="PROSITE" id="PS50125">
    <property type="entry name" value="GUANYLATE_CYCLASE_2"/>
    <property type="match status" value="1"/>
</dbReference>
<protein>
    <recommendedName>
        <fullName evidence="8">Guanylate cyclase domain-containing protein</fullName>
    </recommendedName>
</protein>
<dbReference type="InterPro" id="IPR001660">
    <property type="entry name" value="SAM"/>
</dbReference>
<feature type="compositionally biased region" description="Low complexity" evidence="3">
    <location>
        <begin position="74"/>
        <end position="85"/>
    </location>
</feature>
<keyword evidence="1" id="KW-0547">Nucleotide-binding</keyword>
<evidence type="ECO:0008006" key="8">
    <source>
        <dbReference type="Google" id="ProtNLM"/>
    </source>
</evidence>
<dbReference type="Gene3D" id="3.40.50.300">
    <property type="entry name" value="P-loop containing nucleotide triphosphate hydrolases"/>
    <property type="match status" value="1"/>
</dbReference>
<feature type="domain" description="Guanylate cyclase" evidence="5">
    <location>
        <begin position="93"/>
        <end position="226"/>
    </location>
</feature>
<dbReference type="PROSITE" id="PS50105">
    <property type="entry name" value="SAM_DOMAIN"/>
    <property type="match status" value="1"/>
</dbReference>
<dbReference type="CDD" id="cd07302">
    <property type="entry name" value="CHD"/>
    <property type="match status" value="1"/>
</dbReference>
<dbReference type="SMART" id="SM00044">
    <property type="entry name" value="CYCc"/>
    <property type="match status" value="1"/>
</dbReference>
<dbReference type="GO" id="GO:0005737">
    <property type="term" value="C:cytoplasm"/>
    <property type="evidence" value="ECO:0007669"/>
    <property type="project" value="TreeGrafter"/>
</dbReference>
<dbReference type="InterPro" id="IPR011990">
    <property type="entry name" value="TPR-like_helical_dom_sf"/>
</dbReference>
<evidence type="ECO:0000256" key="1">
    <source>
        <dbReference type="ARBA" id="ARBA00022741"/>
    </source>
</evidence>
<dbReference type="Proteomes" id="UP000494115">
    <property type="component" value="Unassembled WGS sequence"/>
</dbReference>
<dbReference type="Gene3D" id="1.25.40.10">
    <property type="entry name" value="Tetratricopeptide repeat domain"/>
    <property type="match status" value="1"/>
</dbReference>
<evidence type="ECO:0000259" key="5">
    <source>
        <dbReference type="PROSITE" id="PS50125"/>
    </source>
</evidence>
<dbReference type="AlphaFoldDB" id="A0A6S7BSI9"/>
<dbReference type="SUPFAM" id="SSF52540">
    <property type="entry name" value="P-loop containing nucleoside triphosphate hydrolases"/>
    <property type="match status" value="1"/>
</dbReference>
<dbReference type="Pfam" id="PF00536">
    <property type="entry name" value="SAM_1"/>
    <property type="match status" value="1"/>
</dbReference>
<dbReference type="GO" id="GO:0004016">
    <property type="term" value="F:adenylate cyclase activity"/>
    <property type="evidence" value="ECO:0007669"/>
    <property type="project" value="TreeGrafter"/>
</dbReference>
<feature type="region of interest" description="Disordered" evidence="3">
    <location>
        <begin position="60"/>
        <end position="87"/>
    </location>
</feature>
<organism evidence="6 7">
    <name type="scientific">Pararobbsia alpina</name>
    <dbReference type="NCBI Taxonomy" id="621374"/>
    <lineage>
        <taxon>Bacteria</taxon>
        <taxon>Pseudomonadati</taxon>
        <taxon>Pseudomonadota</taxon>
        <taxon>Betaproteobacteria</taxon>
        <taxon>Burkholderiales</taxon>
        <taxon>Burkholderiaceae</taxon>
        <taxon>Pararobbsia</taxon>
    </lineage>
</organism>
<dbReference type="PANTHER" id="PTHR16305">
    <property type="entry name" value="TESTICULAR SOLUBLE ADENYLYL CYCLASE"/>
    <property type="match status" value="1"/>
</dbReference>
<dbReference type="GO" id="GO:0009190">
    <property type="term" value="P:cyclic nucleotide biosynthetic process"/>
    <property type="evidence" value="ECO:0007669"/>
    <property type="project" value="InterPro"/>
</dbReference>
<dbReference type="Gene3D" id="3.30.70.1230">
    <property type="entry name" value="Nucleotide cyclase"/>
    <property type="match status" value="1"/>
</dbReference>
<proteinExistence type="predicted"/>
<dbReference type="InterPro" id="IPR029787">
    <property type="entry name" value="Nucleotide_cyclase"/>
</dbReference>
<dbReference type="RefSeq" id="WP_175106099.1">
    <property type="nucleotide sequence ID" value="NZ_CADIKM010000018.1"/>
</dbReference>
<sequence length="1213" mass="133606">MTDDLTRWLVQVGLGEHAVTFASQGIDWDVLGDLSEQDLKELGLPLGDRKRLLKARATLTDGRAPPYEREPERPAASSAPASGPSEAERRQLTVMFVDLIDSTPLAERFDPEDMRRVLGVFHQACASAIEAHEGHIAQYIGDGLLVYFGYPDAHEDDAVRAVLAGLAVISALCQANERLEAEDGVRLHLRIGIETGLVVAGEIGAGASLDHQAIVGEAPIVAARLQSLAPSDAIVVGPTTERLIQGSFLLESLGWRELKGVSGPVEVHQVVAQTDAVDRFEIRARRGMTPLIGRTAELDMLRQRWKQSTDGEMRCVLLAGQPGIGKSRMLRAFRDGISGEAHEVVSFHCSSYDRNSPFWPVLQSLQRTFDLDPKALVASDVERLEAVFGELGVDIDEAVPVLATLLAIPTTERYPAIDASSDYFKRRTLDVLVSMIEKMTHRQPVLVLVEDAHWIDPSSLEFVRLMLERLVAARLLVLLTTRPEFKPGWTYPHLVQVNLDRLSRRDCIAMIERLTEGKPLPALVLNQIIAKTDGVPLFVEELTKTVLQGDLLLDAGTRYELKGAPKAIAIPDTLQGSLLSQLDRLEATVKEIAQIAATIGREFGRRLLALIASKPENELQETLDRLIEAEIIMPAPGAAADGGAYLFRHALIQEIAYQSLLLARRRHYHGLIADALEHQYPEIVERQPELIAQNLTAADLPDRAISYWQRAGERALARAACVEAIAHAQRGLQLAEGLLLGEHDRATRRLPLLLIRGGAEQRLGRRDAIETFRQAAQIARVEKLSSYLVQAALGFDTAETFLVGSGEASTALLEEALASIGTVETVERSRLLSRLVRTLHMTSAFQRGGEMTRQAVALARRLGDRQSLFDALLCEVMHVGARHLPAAKFPERRSVLEELSQIAEELSDAHCIGHACARCLTGYLEIGDVERFEKALERYQQVAASGQHFVDKWCVTGTQAMQAILVGDFALAERKATDSLEMAESVDAKFAPGVYGMQMFTIRREQGRLAEVAPLLKRFVDEHPEDATWRPGLMLIASDLGFEAQARNNLDRLAESDSSIPVDSKRLVTLTYLAEVAARLRETKHAELIYSLLLPYRDQVVTVPAVTLCCGSVARYLGMLAGAIGDWSAAEEHFEYALRMDDHLRAWPWLAHSRHEFAVMLSVRNRKGDRARAADLLTTAAETAKELKMFALLERIGGTPSGSGAANLHMDIA</sequence>
<dbReference type="SMART" id="SM00454">
    <property type="entry name" value="SAM"/>
    <property type="match status" value="1"/>
</dbReference>
<gene>
    <name evidence="6" type="ORF">LMG28138_03579</name>
</gene>
<evidence type="ECO:0000259" key="4">
    <source>
        <dbReference type="PROSITE" id="PS50105"/>
    </source>
</evidence>
<name>A0A6S7BSI9_9BURK</name>
<evidence type="ECO:0000256" key="2">
    <source>
        <dbReference type="ARBA" id="ARBA00022840"/>
    </source>
</evidence>
<dbReference type="Gene3D" id="1.10.150.50">
    <property type="entry name" value="Transcription Factor, Ets-1"/>
    <property type="match status" value="1"/>
</dbReference>
<dbReference type="InterPro" id="IPR001054">
    <property type="entry name" value="A/G_cyclase"/>
</dbReference>
<evidence type="ECO:0000313" key="6">
    <source>
        <dbReference type="EMBL" id="CAB3793786.1"/>
    </source>
</evidence>
<dbReference type="EMBL" id="CADIKM010000018">
    <property type="protein sequence ID" value="CAB3793786.1"/>
    <property type="molecule type" value="Genomic_DNA"/>
</dbReference>
<dbReference type="SUPFAM" id="SSF47769">
    <property type="entry name" value="SAM/Pointed domain"/>
    <property type="match status" value="1"/>
</dbReference>
<dbReference type="Pfam" id="PF00211">
    <property type="entry name" value="Guanylate_cyc"/>
    <property type="match status" value="1"/>
</dbReference>
<dbReference type="PANTHER" id="PTHR16305:SF28">
    <property type="entry name" value="GUANYLATE CYCLASE DOMAIN-CONTAINING PROTEIN"/>
    <property type="match status" value="1"/>
</dbReference>
<dbReference type="CDD" id="cd09487">
    <property type="entry name" value="SAM_superfamily"/>
    <property type="match status" value="1"/>
</dbReference>
<dbReference type="Pfam" id="PF13191">
    <property type="entry name" value="AAA_16"/>
    <property type="match status" value="1"/>
</dbReference>